<dbReference type="AlphaFoldDB" id="A0AAW7T4K6"/>
<organism evidence="3 4">
    <name type="scientific">Burkholderia vietnamiensis</name>
    <dbReference type="NCBI Taxonomy" id="60552"/>
    <lineage>
        <taxon>Bacteria</taxon>
        <taxon>Pseudomonadati</taxon>
        <taxon>Pseudomonadota</taxon>
        <taxon>Betaproteobacteria</taxon>
        <taxon>Burkholderiales</taxon>
        <taxon>Burkholderiaceae</taxon>
        <taxon>Burkholderia</taxon>
        <taxon>Burkholderia cepacia complex</taxon>
    </lineage>
</organism>
<evidence type="ECO:0000256" key="2">
    <source>
        <dbReference type="SAM" id="Phobius"/>
    </source>
</evidence>
<protein>
    <recommendedName>
        <fullName evidence="5">Glycine zipper domain-containing protein</fullName>
    </recommendedName>
</protein>
<dbReference type="Proteomes" id="UP001171620">
    <property type="component" value="Unassembled WGS sequence"/>
</dbReference>
<evidence type="ECO:0000313" key="4">
    <source>
        <dbReference type="Proteomes" id="UP001171620"/>
    </source>
</evidence>
<feature type="compositionally biased region" description="Basic and acidic residues" evidence="1">
    <location>
        <begin position="1"/>
        <end position="27"/>
    </location>
</feature>
<sequence>MREPRFYPHPRDPYDPDDAYLHEHDDGEPFEQGFVPPHGQQNHAGPNAQSGATPSCPKCQSDRIEMRHRARKTGGAVGAVAGTASGIALALSGAETGAAVGVLAGPAGAVCGALAGAVIAGLIGGTAGCATGSVFGEVIDDKVLDNFRCHACGHTFSRHKAST</sequence>
<dbReference type="RefSeq" id="WP_301788707.1">
    <property type="nucleotide sequence ID" value="NZ_JAUJRV010000017.1"/>
</dbReference>
<keyword evidence="2" id="KW-0812">Transmembrane</keyword>
<feature type="compositionally biased region" description="Polar residues" evidence="1">
    <location>
        <begin position="39"/>
        <end position="53"/>
    </location>
</feature>
<name>A0AAW7T4K6_BURVI</name>
<proteinExistence type="predicted"/>
<dbReference type="EMBL" id="JAUJRV010000017">
    <property type="protein sequence ID" value="MDN7797245.1"/>
    <property type="molecule type" value="Genomic_DNA"/>
</dbReference>
<evidence type="ECO:0000256" key="1">
    <source>
        <dbReference type="SAM" id="MobiDB-lite"/>
    </source>
</evidence>
<evidence type="ECO:0008006" key="5">
    <source>
        <dbReference type="Google" id="ProtNLM"/>
    </source>
</evidence>
<comment type="caution">
    <text evidence="3">The sequence shown here is derived from an EMBL/GenBank/DDBJ whole genome shotgun (WGS) entry which is preliminary data.</text>
</comment>
<evidence type="ECO:0000313" key="3">
    <source>
        <dbReference type="EMBL" id="MDN7797245.1"/>
    </source>
</evidence>
<keyword evidence="2" id="KW-0472">Membrane</keyword>
<gene>
    <name evidence="3" type="ORF">QZM33_20110</name>
</gene>
<feature type="region of interest" description="Disordered" evidence="1">
    <location>
        <begin position="1"/>
        <end position="60"/>
    </location>
</feature>
<feature type="transmembrane region" description="Helical" evidence="2">
    <location>
        <begin position="73"/>
        <end position="92"/>
    </location>
</feature>
<keyword evidence="2" id="KW-1133">Transmembrane helix</keyword>
<feature type="transmembrane region" description="Helical" evidence="2">
    <location>
        <begin position="98"/>
        <end position="123"/>
    </location>
</feature>
<reference evidence="3" key="1">
    <citation type="submission" date="2023-07" db="EMBL/GenBank/DDBJ databases">
        <title>A collection of bacterial strains from the Burkholderia cepacia Research Laboratory and Repository.</title>
        <authorList>
            <person name="Lipuma J."/>
            <person name="Spilker T."/>
            <person name="Caverly L."/>
        </authorList>
    </citation>
    <scope>NUCLEOTIDE SEQUENCE</scope>
    <source>
        <strain evidence="3">AU44268</strain>
    </source>
</reference>
<accession>A0AAW7T4K6</accession>